<organism evidence="1 2">
    <name type="scientific">Trichinella britovi</name>
    <name type="common">Parasitic roundworm</name>
    <dbReference type="NCBI Taxonomy" id="45882"/>
    <lineage>
        <taxon>Eukaryota</taxon>
        <taxon>Metazoa</taxon>
        <taxon>Ecdysozoa</taxon>
        <taxon>Nematoda</taxon>
        <taxon>Enoplea</taxon>
        <taxon>Dorylaimia</taxon>
        <taxon>Trichinellida</taxon>
        <taxon>Trichinellidae</taxon>
        <taxon>Trichinella</taxon>
    </lineage>
</organism>
<dbReference type="EMBL" id="JYDI01000288">
    <property type="protein sequence ID" value="KRY46412.1"/>
    <property type="molecule type" value="Genomic_DNA"/>
</dbReference>
<dbReference type="OrthoDB" id="10474811at2759"/>
<protein>
    <submittedName>
        <fullName evidence="1">Uncharacterized protein</fullName>
    </submittedName>
</protein>
<evidence type="ECO:0000313" key="2">
    <source>
        <dbReference type="Proteomes" id="UP000054653"/>
    </source>
</evidence>
<keyword evidence="2" id="KW-1185">Reference proteome</keyword>
<gene>
    <name evidence="1" type="ORF">T03_10656</name>
</gene>
<accession>A0A0V1CBX5</accession>
<comment type="caution">
    <text evidence="1">The sequence shown here is derived from an EMBL/GenBank/DDBJ whole genome shotgun (WGS) entry which is preliminary data.</text>
</comment>
<sequence length="206" mass="23970">MPFLYSQFKFTLERFTGGLTHGWSAQRDWAFLISDSTSSNLRNFPFFSYCTLLSEYYSITRCILCTNISCVNIILQHYIEVQNQQRKRNKNLHRYKLCLLEAGILANFPRSNLEVAQRPDVIQRCRQRMSPWTIHPVACAIRHGRFCANGTTNNEASEATRFLCLSRVRAAAVEKQAFSGPRVGAMLLEQPYARQLSTRQWTWVYR</sequence>
<proteinExistence type="predicted"/>
<dbReference type="AlphaFoldDB" id="A0A0V1CBX5"/>
<name>A0A0V1CBX5_TRIBR</name>
<evidence type="ECO:0000313" key="1">
    <source>
        <dbReference type="EMBL" id="KRY46412.1"/>
    </source>
</evidence>
<dbReference type="OMA" id="YYSITRC"/>
<dbReference type="Proteomes" id="UP000054653">
    <property type="component" value="Unassembled WGS sequence"/>
</dbReference>
<reference evidence="1 2" key="1">
    <citation type="submission" date="2015-01" db="EMBL/GenBank/DDBJ databases">
        <title>Evolution of Trichinella species and genotypes.</title>
        <authorList>
            <person name="Korhonen P.K."/>
            <person name="Edoardo P."/>
            <person name="Giuseppe L.R."/>
            <person name="Gasser R.B."/>
        </authorList>
    </citation>
    <scope>NUCLEOTIDE SEQUENCE [LARGE SCALE GENOMIC DNA]</scope>
    <source>
        <strain evidence="1">ISS120</strain>
    </source>
</reference>